<dbReference type="InterPro" id="IPR011049">
    <property type="entry name" value="Serralysin-like_metalloprot_C"/>
</dbReference>
<gene>
    <name evidence="1" type="ORF">E5676_scaffold1112G00080</name>
</gene>
<sequence>MLSKPIHSQLKIENPVRFKKSKVFLVPKGIKQEVLTALRGSSHVLQLRGSSSSSSYMCCDREDLHLHLLTYVNSREGRYLKYVAVKKSRGLSSSSSHTCCSREDHHLHLLTFVVIERIIIYIFSHVCRWSLSQMQQRRRSSSSMQHGVGDHHLKCGTGNHHLECGAYDHHLQCGACNHHLQCGACNHHLQCGACNHHLQCGAKDHHLQCGAGNHHLKCSTGDHHLQCGAGDHHLQCSEAETIVIFIFNAA</sequence>
<evidence type="ECO:0000313" key="2">
    <source>
        <dbReference type="Proteomes" id="UP000321947"/>
    </source>
</evidence>
<protein>
    <submittedName>
        <fullName evidence="1">Hemolysin expression modulating protein</fullName>
    </submittedName>
</protein>
<proteinExistence type="predicted"/>
<dbReference type="Proteomes" id="UP000321947">
    <property type="component" value="Unassembled WGS sequence"/>
</dbReference>
<dbReference type="AlphaFoldDB" id="A0A5D3BML3"/>
<dbReference type="SUPFAM" id="SSF51120">
    <property type="entry name" value="beta-Roll"/>
    <property type="match status" value="1"/>
</dbReference>
<accession>A0A5D3BML3</accession>
<organism evidence="1 2">
    <name type="scientific">Cucumis melo var. makuwa</name>
    <name type="common">Oriental melon</name>
    <dbReference type="NCBI Taxonomy" id="1194695"/>
    <lineage>
        <taxon>Eukaryota</taxon>
        <taxon>Viridiplantae</taxon>
        <taxon>Streptophyta</taxon>
        <taxon>Embryophyta</taxon>
        <taxon>Tracheophyta</taxon>
        <taxon>Spermatophyta</taxon>
        <taxon>Magnoliopsida</taxon>
        <taxon>eudicotyledons</taxon>
        <taxon>Gunneridae</taxon>
        <taxon>Pentapetalae</taxon>
        <taxon>rosids</taxon>
        <taxon>fabids</taxon>
        <taxon>Cucurbitales</taxon>
        <taxon>Cucurbitaceae</taxon>
        <taxon>Benincaseae</taxon>
        <taxon>Cucumis</taxon>
    </lineage>
</organism>
<comment type="caution">
    <text evidence="1">The sequence shown here is derived from an EMBL/GenBank/DDBJ whole genome shotgun (WGS) entry which is preliminary data.</text>
</comment>
<dbReference type="EMBL" id="SSTD01016830">
    <property type="protein sequence ID" value="TYK00348.1"/>
    <property type="molecule type" value="Genomic_DNA"/>
</dbReference>
<name>A0A5D3BML3_CUCMM</name>
<reference evidence="1 2" key="1">
    <citation type="submission" date="2019-08" db="EMBL/GenBank/DDBJ databases">
        <title>Draft genome sequences of two oriental melons (Cucumis melo L. var makuwa).</title>
        <authorList>
            <person name="Kwon S.-Y."/>
        </authorList>
    </citation>
    <scope>NUCLEOTIDE SEQUENCE [LARGE SCALE GENOMIC DNA]</scope>
    <source>
        <strain evidence="2">cv. Chang Bougi</strain>
        <tissue evidence="1">Leaf</tissue>
    </source>
</reference>
<evidence type="ECO:0000313" key="1">
    <source>
        <dbReference type="EMBL" id="TYK00348.1"/>
    </source>
</evidence>